<feature type="compositionally biased region" description="Polar residues" evidence="1">
    <location>
        <begin position="47"/>
        <end position="61"/>
    </location>
</feature>
<feature type="compositionally biased region" description="Basic residues" evidence="1">
    <location>
        <begin position="20"/>
        <end position="46"/>
    </location>
</feature>
<evidence type="ECO:0000256" key="2">
    <source>
        <dbReference type="SAM" id="Phobius"/>
    </source>
</evidence>
<proteinExistence type="predicted"/>
<accession>A0AAD9KM79</accession>
<protein>
    <submittedName>
        <fullName evidence="3">Uncharacterized protein</fullName>
    </submittedName>
</protein>
<keyword evidence="2" id="KW-0472">Membrane</keyword>
<dbReference type="Proteomes" id="UP001209878">
    <property type="component" value="Unassembled WGS sequence"/>
</dbReference>
<feature type="transmembrane region" description="Helical" evidence="2">
    <location>
        <begin position="145"/>
        <end position="167"/>
    </location>
</feature>
<feature type="transmembrane region" description="Helical" evidence="2">
    <location>
        <begin position="232"/>
        <end position="252"/>
    </location>
</feature>
<sequence length="302" mass="33058">MPLSKNSYAAWGSTTGFGKPTRRRASPAHQRRKSTRARQRLTKRSPSRQTGRYQSNQSSWADQYDEDFPSNDVMLSRGDHNVRRRATARGARNPAVQPSADTDYTNTVDGIPWSDEGQDAPTQTDCCPVRVADVLGWFGTLVKTVFSVLGLWLPFAFFKCMSAVAAYTAQGDIGSTVVALLIMAKDAVLLLVSTAANNAQSSWKNATGDVLSVLDLPVKEIFGALGMGIVNAFWNFGTVLLTEVALLLNVLVSIVLRIIWVTITSFFQFLWLLISPTILLTKGISKTANMAPVLADAGRNRR</sequence>
<keyword evidence="2" id="KW-1133">Transmembrane helix</keyword>
<dbReference type="AlphaFoldDB" id="A0AAD9KM79"/>
<feature type="transmembrane region" description="Helical" evidence="2">
    <location>
        <begin position="173"/>
        <end position="192"/>
    </location>
</feature>
<comment type="caution">
    <text evidence="3">The sequence shown here is derived from an EMBL/GenBank/DDBJ whole genome shotgun (WGS) entry which is preliminary data.</text>
</comment>
<feature type="region of interest" description="Disordered" evidence="1">
    <location>
        <begin position="1"/>
        <end position="65"/>
    </location>
</feature>
<keyword evidence="2" id="KW-0812">Transmembrane</keyword>
<reference evidence="3" key="1">
    <citation type="journal article" date="2023" name="Mol. Biol. Evol.">
        <title>Third-Generation Sequencing Reveals the Adaptive Role of the Epigenome in Three Deep-Sea Polychaetes.</title>
        <authorList>
            <person name="Perez M."/>
            <person name="Aroh O."/>
            <person name="Sun Y."/>
            <person name="Lan Y."/>
            <person name="Juniper S.K."/>
            <person name="Young C.R."/>
            <person name="Angers B."/>
            <person name="Qian P.Y."/>
        </authorList>
    </citation>
    <scope>NUCLEOTIDE SEQUENCE</scope>
    <source>
        <strain evidence="3">R07B-5</strain>
    </source>
</reference>
<evidence type="ECO:0000313" key="4">
    <source>
        <dbReference type="Proteomes" id="UP001209878"/>
    </source>
</evidence>
<evidence type="ECO:0000313" key="3">
    <source>
        <dbReference type="EMBL" id="KAK2174153.1"/>
    </source>
</evidence>
<keyword evidence="4" id="KW-1185">Reference proteome</keyword>
<dbReference type="EMBL" id="JAODUO010000822">
    <property type="protein sequence ID" value="KAK2174153.1"/>
    <property type="molecule type" value="Genomic_DNA"/>
</dbReference>
<evidence type="ECO:0000256" key="1">
    <source>
        <dbReference type="SAM" id="MobiDB-lite"/>
    </source>
</evidence>
<organism evidence="3 4">
    <name type="scientific">Ridgeia piscesae</name>
    <name type="common">Tubeworm</name>
    <dbReference type="NCBI Taxonomy" id="27915"/>
    <lineage>
        <taxon>Eukaryota</taxon>
        <taxon>Metazoa</taxon>
        <taxon>Spiralia</taxon>
        <taxon>Lophotrochozoa</taxon>
        <taxon>Annelida</taxon>
        <taxon>Polychaeta</taxon>
        <taxon>Sedentaria</taxon>
        <taxon>Canalipalpata</taxon>
        <taxon>Sabellida</taxon>
        <taxon>Siboglinidae</taxon>
        <taxon>Ridgeia</taxon>
    </lineage>
</organism>
<name>A0AAD9KM79_RIDPI</name>
<feature type="transmembrane region" description="Helical" evidence="2">
    <location>
        <begin position="258"/>
        <end position="280"/>
    </location>
</feature>
<feature type="compositionally biased region" description="Polar residues" evidence="1">
    <location>
        <begin position="1"/>
        <end position="16"/>
    </location>
</feature>
<gene>
    <name evidence="3" type="ORF">NP493_822g00021</name>
</gene>
<feature type="region of interest" description="Disordered" evidence="1">
    <location>
        <begin position="84"/>
        <end position="105"/>
    </location>
</feature>